<keyword evidence="1" id="KW-0472">Membrane</keyword>
<accession>A0A1I5XJQ7</accession>
<sequence>MIQKKGKLIVIIVLFFFFVYLLVFSPFNAIQTLYPESILNEHTLSEKFEEMQVQEVVKKGRYTYIVKTNKQDYVVIKEYSSIIHYNWRVYPFTKEENF</sequence>
<dbReference type="GeneID" id="93709658"/>
<keyword evidence="1" id="KW-0812">Transmembrane</keyword>
<gene>
    <name evidence="2" type="ORF">SAMN02745910_00908</name>
</gene>
<name>A0A1I5XJQ7_9BACI</name>
<dbReference type="Proteomes" id="UP000182762">
    <property type="component" value="Unassembled WGS sequence"/>
</dbReference>
<dbReference type="RefSeq" id="WP_061803398.1">
    <property type="nucleotide sequence ID" value="NZ_FOXX01000002.1"/>
</dbReference>
<evidence type="ECO:0000313" key="3">
    <source>
        <dbReference type="Proteomes" id="UP000182762"/>
    </source>
</evidence>
<comment type="caution">
    <text evidence="2">The sequence shown here is derived from an EMBL/GenBank/DDBJ whole genome shotgun (WGS) entry which is preliminary data.</text>
</comment>
<evidence type="ECO:0000313" key="2">
    <source>
        <dbReference type="EMBL" id="SFQ32223.1"/>
    </source>
</evidence>
<keyword evidence="3" id="KW-1185">Reference proteome</keyword>
<organism evidence="2 3">
    <name type="scientific">Priestia endophytica DSM 13796</name>
    <dbReference type="NCBI Taxonomy" id="1121089"/>
    <lineage>
        <taxon>Bacteria</taxon>
        <taxon>Bacillati</taxon>
        <taxon>Bacillota</taxon>
        <taxon>Bacilli</taxon>
        <taxon>Bacillales</taxon>
        <taxon>Bacillaceae</taxon>
        <taxon>Priestia</taxon>
    </lineage>
</organism>
<keyword evidence="1" id="KW-1133">Transmembrane helix</keyword>
<proteinExistence type="predicted"/>
<feature type="transmembrane region" description="Helical" evidence="1">
    <location>
        <begin position="7"/>
        <end position="27"/>
    </location>
</feature>
<dbReference type="EMBL" id="FOXX01000002">
    <property type="protein sequence ID" value="SFQ32223.1"/>
    <property type="molecule type" value="Genomic_DNA"/>
</dbReference>
<evidence type="ECO:0000256" key="1">
    <source>
        <dbReference type="SAM" id="Phobius"/>
    </source>
</evidence>
<protein>
    <submittedName>
        <fullName evidence="2">Uncharacterized protein</fullName>
    </submittedName>
</protein>
<reference evidence="2 3" key="1">
    <citation type="submission" date="2016-10" db="EMBL/GenBank/DDBJ databases">
        <authorList>
            <person name="Varghese N."/>
            <person name="Submissions S."/>
        </authorList>
    </citation>
    <scope>NUCLEOTIDE SEQUENCE [LARGE SCALE GENOMIC DNA]</scope>
    <source>
        <strain evidence="2 3">DSM 13796</strain>
    </source>
</reference>